<dbReference type="EMBL" id="MN739107">
    <property type="protein sequence ID" value="QHS89203.1"/>
    <property type="molecule type" value="Genomic_DNA"/>
</dbReference>
<sequence>MEPTKNFFIRPSRWGTMKLFQKIKYSFPHFPEAFGKYVDKLQAKEIVREMAGDLVRIPKTVRIMKSHTDLSDSDINPNWMIKTTHGSSQNIVFHPGVDYTINWILSMLERYNKSFYLTHGEAQYKWVQPRFFIEEKIEDYFNGKDGNAITFMIYCLNGKPYTVIFMDKKQDRYRHFLFSEDGALEQIPIQNQVFYAFEIPPKPIMARMYAAAVRLSQPFEFVRVDFYLGKDGELYFSEFTFTPNSGEQIYSDALELTLGALWV</sequence>
<dbReference type="InterPro" id="IPR029465">
    <property type="entry name" value="ATPgrasp_TupA"/>
</dbReference>
<name>A0A6C0BCS1_9ZZZZ</name>
<dbReference type="SUPFAM" id="SSF56059">
    <property type="entry name" value="Glutathione synthetase ATP-binding domain-like"/>
    <property type="match status" value="1"/>
</dbReference>
<organism evidence="1">
    <name type="scientific">viral metagenome</name>
    <dbReference type="NCBI Taxonomy" id="1070528"/>
    <lineage>
        <taxon>unclassified sequences</taxon>
        <taxon>metagenomes</taxon>
        <taxon>organismal metagenomes</taxon>
    </lineage>
</organism>
<reference evidence="1" key="1">
    <citation type="journal article" date="2020" name="Nature">
        <title>Giant virus diversity and host interactions through global metagenomics.</title>
        <authorList>
            <person name="Schulz F."/>
            <person name="Roux S."/>
            <person name="Paez-Espino D."/>
            <person name="Jungbluth S."/>
            <person name="Walsh D.A."/>
            <person name="Denef V.J."/>
            <person name="McMahon K.D."/>
            <person name="Konstantinidis K.T."/>
            <person name="Eloe-Fadrosh E.A."/>
            <person name="Kyrpides N.C."/>
            <person name="Woyke T."/>
        </authorList>
    </citation>
    <scope>NUCLEOTIDE SEQUENCE</scope>
    <source>
        <strain evidence="1">GVMAG-M-3300010158-60</strain>
    </source>
</reference>
<protein>
    <submittedName>
        <fullName evidence="1">Uncharacterized protein</fullName>
    </submittedName>
</protein>
<proteinExistence type="predicted"/>
<evidence type="ECO:0000313" key="1">
    <source>
        <dbReference type="EMBL" id="QHS89203.1"/>
    </source>
</evidence>
<dbReference type="Pfam" id="PF14305">
    <property type="entry name" value="ATPgrasp_TupA"/>
    <property type="match status" value="1"/>
</dbReference>
<accession>A0A6C0BCS1</accession>
<dbReference type="AlphaFoldDB" id="A0A6C0BCS1"/>